<organism evidence="1 2">
    <name type="scientific">Sesamum angolense</name>
    <dbReference type="NCBI Taxonomy" id="2727404"/>
    <lineage>
        <taxon>Eukaryota</taxon>
        <taxon>Viridiplantae</taxon>
        <taxon>Streptophyta</taxon>
        <taxon>Embryophyta</taxon>
        <taxon>Tracheophyta</taxon>
        <taxon>Spermatophyta</taxon>
        <taxon>Magnoliopsida</taxon>
        <taxon>eudicotyledons</taxon>
        <taxon>Gunneridae</taxon>
        <taxon>Pentapetalae</taxon>
        <taxon>asterids</taxon>
        <taxon>lamiids</taxon>
        <taxon>Lamiales</taxon>
        <taxon>Pedaliaceae</taxon>
        <taxon>Sesamum</taxon>
    </lineage>
</organism>
<dbReference type="Proteomes" id="UP001289374">
    <property type="component" value="Unassembled WGS sequence"/>
</dbReference>
<comment type="caution">
    <text evidence="1">The sequence shown here is derived from an EMBL/GenBank/DDBJ whole genome shotgun (WGS) entry which is preliminary data.</text>
</comment>
<keyword evidence="2" id="KW-1185">Reference proteome</keyword>
<reference evidence="1" key="2">
    <citation type="journal article" date="2024" name="Plant">
        <title>Genomic evolution and insights into agronomic trait innovations of Sesamum species.</title>
        <authorList>
            <person name="Miao H."/>
            <person name="Wang L."/>
            <person name="Qu L."/>
            <person name="Liu H."/>
            <person name="Sun Y."/>
            <person name="Le M."/>
            <person name="Wang Q."/>
            <person name="Wei S."/>
            <person name="Zheng Y."/>
            <person name="Lin W."/>
            <person name="Duan Y."/>
            <person name="Cao H."/>
            <person name="Xiong S."/>
            <person name="Wang X."/>
            <person name="Wei L."/>
            <person name="Li C."/>
            <person name="Ma Q."/>
            <person name="Ju M."/>
            <person name="Zhao R."/>
            <person name="Li G."/>
            <person name="Mu C."/>
            <person name="Tian Q."/>
            <person name="Mei H."/>
            <person name="Zhang T."/>
            <person name="Gao T."/>
            <person name="Zhang H."/>
        </authorList>
    </citation>
    <scope>NUCLEOTIDE SEQUENCE</scope>
    <source>
        <strain evidence="1">K16</strain>
    </source>
</reference>
<evidence type="ECO:0000313" key="2">
    <source>
        <dbReference type="Proteomes" id="UP001289374"/>
    </source>
</evidence>
<protein>
    <submittedName>
        <fullName evidence="1">Mitochondrial protein</fullName>
    </submittedName>
</protein>
<reference evidence="1" key="1">
    <citation type="submission" date="2020-06" db="EMBL/GenBank/DDBJ databases">
        <authorList>
            <person name="Li T."/>
            <person name="Hu X."/>
            <person name="Zhang T."/>
            <person name="Song X."/>
            <person name="Zhang H."/>
            <person name="Dai N."/>
            <person name="Sheng W."/>
            <person name="Hou X."/>
            <person name="Wei L."/>
        </authorList>
    </citation>
    <scope>NUCLEOTIDE SEQUENCE</scope>
    <source>
        <strain evidence="1">K16</strain>
        <tissue evidence="1">Leaf</tissue>
    </source>
</reference>
<name>A0AAE1XA21_9LAMI</name>
<sequence>MLGGKQFGSLLPERGLRQGDPLSPNLFLLCTKSFSSLLQNAEREDHLQGIAVCWGAPSITHLFFIDDTLIFGQASPNLLIRSKGCWRLTGGLLGKRLISPNHRWHFSRNTDDELCLSIDSDHSKGEQDGTIFRPSLENHSLKKGSICYTSGSD</sequence>
<proteinExistence type="predicted"/>
<gene>
    <name evidence="1" type="ORF">Sango_0385100</name>
</gene>
<evidence type="ECO:0000313" key="1">
    <source>
        <dbReference type="EMBL" id="KAK4408041.1"/>
    </source>
</evidence>
<dbReference type="EMBL" id="JACGWL010000002">
    <property type="protein sequence ID" value="KAK4408041.1"/>
    <property type="molecule type" value="Genomic_DNA"/>
</dbReference>
<accession>A0AAE1XA21</accession>
<dbReference type="AlphaFoldDB" id="A0AAE1XA21"/>